<feature type="domain" description="TonB-dependent receptor plug" evidence="6">
    <location>
        <begin position="148"/>
        <end position="229"/>
    </location>
</feature>
<protein>
    <submittedName>
        <fullName evidence="7">TonB-dependent receptor</fullName>
    </submittedName>
</protein>
<reference evidence="7" key="2">
    <citation type="journal article" date="2021" name="PeerJ">
        <title>Extensive microbial diversity within the chicken gut microbiome revealed by metagenomics and culture.</title>
        <authorList>
            <person name="Gilroy R."/>
            <person name="Ravi A."/>
            <person name="Getino M."/>
            <person name="Pursley I."/>
            <person name="Horton D.L."/>
            <person name="Alikhan N.F."/>
            <person name="Baker D."/>
            <person name="Gharbi K."/>
            <person name="Hall N."/>
            <person name="Watson M."/>
            <person name="Adriaenssens E.M."/>
            <person name="Foster-Nyarko E."/>
            <person name="Jarju S."/>
            <person name="Secka A."/>
            <person name="Antonio M."/>
            <person name="Oren A."/>
            <person name="Chaudhuri R.R."/>
            <person name="La Ragione R."/>
            <person name="Hildebrand F."/>
            <person name="Pallen M.J."/>
        </authorList>
    </citation>
    <scope>NUCLEOTIDE SEQUENCE</scope>
    <source>
        <strain evidence="7">B1-3475</strain>
    </source>
</reference>
<evidence type="ECO:0000313" key="7">
    <source>
        <dbReference type="EMBL" id="MBO8455424.1"/>
    </source>
</evidence>
<evidence type="ECO:0000313" key="8">
    <source>
        <dbReference type="Proteomes" id="UP000823617"/>
    </source>
</evidence>
<dbReference type="SUPFAM" id="SSF49464">
    <property type="entry name" value="Carboxypeptidase regulatory domain-like"/>
    <property type="match status" value="1"/>
</dbReference>
<feature type="domain" description="TonB-dependent receptor-like beta-barrel" evidence="5">
    <location>
        <begin position="376"/>
        <end position="872"/>
    </location>
</feature>
<comment type="similarity">
    <text evidence="4">Belongs to the TonB-dependent receptor family.</text>
</comment>
<dbReference type="AlphaFoldDB" id="A0A9D9HKB6"/>
<comment type="subcellular location">
    <subcellularLocation>
        <location evidence="1 4">Cell outer membrane</location>
    </subcellularLocation>
</comment>
<evidence type="ECO:0000256" key="2">
    <source>
        <dbReference type="ARBA" id="ARBA00023136"/>
    </source>
</evidence>
<dbReference type="InterPro" id="IPR036942">
    <property type="entry name" value="Beta-barrel_TonB_sf"/>
</dbReference>
<dbReference type="Gene3D" id="2.60.40.1120">
    <property type="entry name" value="Carboxypeptidase-like, regulatory domain"/>
    <property type="match status" value="1"/>
</dbReference>
<evidence type="ECO:0000259" key="6">
    <source>
        <dbReference type="Pfam" id="PF07715"/>
    </source>
</evidence>
<dbReference type="Gene3D" id="2.40.170.20">
    <property type="entry name" value="TonB-dependent receptor, beta-barrel domain"/>
    <property type="match status" value="1"/>
</dbReference>
<evidence type="ECO:0000256" key="1">
    <source>
        <dbReference type="ARBA" id="ARBA00004442"/>
    </source>
</evidence>
<organism evidence="7 8">
    <name type="scientific">Candidatus Cryptobacteroides intestinigallinarum</name>
    <dbReference type="NCBI Taxonomy" id="2840767"/>
    <lineage>
        <taxon>Bacteria</taxon>
        <taxon>Pseudomonadati</taxon>
        <taxon>Bacteroidota</taxon>
        <taxon>Bacteroidia</taxon>
        <taxon>Bacteroidales</taxon>
        <taxon>Candidatus Cryptobacteroides</taxon>
    </lineage>
</organism>
<dbReference type="InterPro" id="IPR008969">
    <property type="entry name" value="CarboxyPept-like_regulatory"/>
</dbReference>
<dbReference type="InterPro" id="IPR012910">
    <property type="entry name" value="Plug_dom"/>
</dbReference>
<dbReference type="GO" id="GO:0009279">
    <property type="term" value="C:cell outer membrane"/>
    <property type="evidence" value="ECO:0007669"/>
    <property type="project" value="UniProtKB-SubCell"/>
</dbReference>
<dbReference type="Pfam" id="PF07715">
    <property type="entry name" value="Plug"/>
    <property type="match status" value="1"/>
</dbReference>
<evidence type="ECO:0000256" key="3">
    <source>
        <dbReference type="ARBA" id="ARBA00023237"/>
    </source>
</evidence>
<dbReference type="PANTHER" id="PTHR40980:SF5">
    <property type="entry name" value="TONB-DEPENDENT RECEPTOR"/>
    <property type="match status" value="1"/>
</dbReference>
<dbReference type="Pfam" id="PF00593">
    <property type="entry name" value="TonB_dep_Rec_b-barrel"/>
    <property type="match status" value="1"/>
</dbReference>
<gene>
    <name evidence="7" type="ORF">IAC08_03330</name>
</gene>
<keyword evidence="7" id="KW-0675">Receptor</keyword>
<reference evidence="7" key="1">
    <citation type="submission" date="2020-10" db="EMBL/GenBank/DDBJ databases">
        <authorList>
            <person name="Gilroy R."/>
        </authorList>
    </citation>
    <scope>NUCLEOTIDE SEQUENCE</scope>
    <source>
        <strain evidence="7">B1-3475</strain>
    </source>
</reference>
<name>A0A9D9HKB6_9BACT</name>
<keyword evidence="3" id="KW-0998">Cell outer membrane</keyword>
<dbReference type="SUPFAM" id="SSF56935">
    <property type="entry name" value="Porins"/>
    <property type="match status" value="1"/>
</dbReference>
<dbReference type="InterPro" id="IPR000531">
    <property type="entry name" value="Beta-barrel_TonB"/>
</dbReference>
<dbReference type="Pfam" id="PF13715">
    <property type="entry name" value="CarbopepD_reg_2"/>
    <property type="match status" value="1"/>
</dbReference>
<dbReference type="Gene3D" id="2.170.130.10">
    <property type="entry name" value="TonB-dependent receptor, plug domain"/>
    <property type="match status" value="1"/>
</dbReference>
<dbReference type="Proteomes" id="UP000823617">
    <property type="component" value="Unassembled WGS sequence"/>
</dbReference>
<evidence type="ECO:0000259" key="5">
    <source>
        <dbReference type="Pfam" id="PF00593"/>
    </source>
</evidence>
<accession>A0A9D9HKB6</accession>
<proteinExistence type="inferred from homology"/>
<evidence type="ECO:0000256" key="4">
    <source>
        <dbReference type="RuleBase" id="RU003357"/>
    </source>
</evidence>
<dbReference type="EMBL" id="JADIMK010000033">
    <property type="protein sequence ID" value="MBO8455424.1"/>
    <property type="molecule type" value="Genomic_DNA"/>
</dbReference>
<keyword evidence="4" id="KW-0798">TonB box</keyword>
<dbReference type="InterPro" id="IPR037066">
    <property type="entry name" value="Plug_dom_sf"/>
</dbReference>
<dbReference type="PANTHER" id="PTHR40980">
    <property type="entry name" value="PLUG DOMAIN-CONTAINING PROTEIN"/>
    <property type="match status" value="1"/>
</dbReference>
<sequence length="910" mass="101265">MMYAGQLNAAEPASEAGAERKVKGVVMDIASGEPLIGAGVMVSGTTYGAVTGLDGDFELDLEDGRCSLTVSYIGYLSAEVSVETGKRGILSATSSSQGTSVSVHPEDGLLYICLQADEKVLDDAVVTARKNLESIKALQNERIGSGFAIENMGAKEMSLKGISNAQESVVKLSGISVASAGQLIVRGLGDRYSTTTLNGLPIASPNPDNKLIPLDIFPASTIQNITVSKVYEASSFADYSGAHVDISTKEGQSEDFFNVSFSTGGYFHTLSNDFYRMDGKSLFLTEKLDPTAENIPYREFSDYSRSKDIFGTSFRTFRRNPMPDLDGGIGFGKNFAIGGQTLSLVASASIKSGDETMTDAFYRTYEASTVGNMQSDYNYDSYTQKLDIAALVDLDYTLRQSDNIGFTAFFARNAKDTHLDRRGIDYVESYDLVGRNQVTHVYTLQNYQLSGHHEINDWLIDWGASYTLTSSDEPDRRQVMYRLGSDGEWYFFKLNQQETQRYFGRLNENETVADVKATYSFNKDDRIRFGLTAKDKIRTFRSTRFYYDVKDINDPVTDFNNPDAYLNFTNVQDGLISVNRSKYDRDQYDASNLIGAAFVETDLKFGERWFLNAGLRLEASRQSVDYNDDVEDLTRNLDAIDLFPAVNLKYDMTSRSMFRLSLSRTVTRPSFIEMAPFLYQESFGGAQIRGNEDLQNGYNYNVDLKYEFFAEKNTDMFSVTAYFKYLEDPIERTQRLSGGATEHSFQNADNGIAAGVEVEFRKEIVKDLSVSANASYMYTNVILPEGGAYTNHQRSLQGASPYLANADISYTPSFKNGSSLSLALLYNLQGPRIHAVGIMGLGDVKQMPLNTLDFAATYNFDKHFSIKLTFDNMLDSKVVFRQEIPNAGRTVDVEQWRVGTGFQIGVSYSL</sequence>
<keyword evidence="2 4" id="KW-0472">Membrane</keyword>
<comment type="caution">
    <text evidence="7">The sequence shown here is derived from an EMBL/GenBank/DDBJ whole genome shotgun (WGS) entry which is preliminary data.</text>
</comment>